<evidence type="ECO:0000259" key="5">
    <source>
        <dbReference type="Pfam" id="PF00561"/>
    </source>
</evidence>
<dbReference type="GO" id="GO:0008233">
    <property type="term" value="F:peptidase activity"/>
    <property type="evidence" value="ECO:0007669"/>
    <property type="project" value="InterPro"/>
</dbReference>
<feature type="region of interest" description="Disordered" evidence="3">
    <location>
        <begin position="504"/>
        <end position="524"/>
    </location>
</feature>
<dbReference type="Proteomes" id="UP001320119">
    <property type="component" value="Chromosome"/>
</dbReference>
<dbReference type="KEGG" id="marq:MARGE09_P2156"/>
<evidence type="ECO:0000256" key="2">
    <source>
        <dbReference type="ARBA" id="ARBA00022801"/>
    </source>
</evidence>
<sequence length="524" mass="56535">MNYKKQWLKKIAHGALASFLCAATLNAAWAQEGPASKTAVTFGACEQAQHGTTFYGAQCAKVTLPANAGSPKATLNLLKARARSTPTQDPLIVITGGPGTSAVSLAWQYLRFFYAVQKNRDILFIDQRGTGKSAPFSCESVNDIDQTLPSEQLVAAMNAALVQCASDYDSPEQRLTAITTRQAALDIEALRKQLGYAQLNLWGSSYGTRVAMEYQYLFPQTSRTVIIDGVAPGAIALPRHAEYDAALALQQLFSACEMQPECLKSFGDLHQKWQHIIANLTKAPSKAKLFHPRTQEALSTTITAPLVANWVRFALYNRELSALLPMAINAAFEGNYRPLSNLAQIASDSVHEGMSYGMHAAILCAEDSQAPYLPRAQQALPAMPFSALNDLSPACQALPKGEAASIESLFSPMNSATPTLITSGQFDPVTPPFWGDWASQNMTNAKHIVVPGGHHGVTGVGCIPKLMAQFIESAQLDALDTSCVKHIKPVDFFIDNAGPALKSTDLPLQTDTARSPNAKELPRD</sequence>
<dbReference type="Pfam" id="PF00561">
    <property type="entry name" value="Abhydrolase_1"/>
    <property type="match status" value="1"/>
</dbReference>
<feature type="chain" id="PRO_5042998914" description="Alpha/beta hydrolase" evidence="4">
    <location>
        <begin position="31"/>
        <end position="524"/>
    </location>
</feature>
<proteinExistence type="inferred from homology"/>
<dbReference type="SUPFAM" id="SSF53474">
    <property type="entry name" value="alpha/beta-Hydrolases"/>
    <property type="match status" value="1"/>
</dbReference>
<evidence type="ECO:0000259" key="6">
    <source>
        <dbReference type="Pfam" id="PF08386"/>
    </source>
</evidence>
<feature type="domain" description="Peptidase S33 tripeptidyl aminopeptidase-like C-terminal" evidence="6">
    <location>
        <begin position="393"/>
        <end position="483"/>
    </location>
</feature>
<dbReference type="PRINTS" id="PR00793">
    <property type="entry name" value="PROAMNOPTASE"/>
</dbReference>
<evidence type="ECO:0008006" key="9">
    <source>
        <dbReference type="Google" id="ProtNLM"/>
    </source>
</evidence>
<dbReference type="InterPro" id="IPR029058">
    <property type="entry name" value="AB_hydrolase_fold"/>
</dbReference>
<dbReference type="InterPro" id="IPR002410">
    <property type="entry name" value="Peptidase_S33"/>
</dbReference>
<dbReference type="PANTHER" id="PTHR43248:SF2">
    <property type="entry name" value="PROLYL AMINOPEPTIDASE"/>
    <property type="match status" value="1"/>
</dbReference>
<dbReference type="RefSeq" id="WP_236981989.1">
    <property type="nucleotide sequence ID" value="NZ_AP023086.1"/>
</dbReference>
<evidence type="ECO:0000256" key="3">
    <source>
        <dbReference type="SAM" id="MobiDB-lite"/>
    </source>
</evidence>
<dbReference type="InterPro" id="IPR013595">
    <property type="entry name" value="Pept_S33_TAP-like_C"/>
</dbReference>
<gene>
    <name evidence="7" type="ORF">MARGE09_P2156</name>
</gene>
<feature type="signal peptide" evidence="4">
    <location>
        <begin position="1"/>
        <end position="30"/>
    </location>
</feature>
<evidence type="ECO:0000313" key="8">
    <source>
        <dbReference type="Proteomes" id="UP001320119"/>
    </source>
</evidence>
<name>A0AAN1WI44_9GAMM</name>
<organism evidence="7 8">
    <name type="scientific">Marinagarivorans cellulosilyticus</name>
    <dbReference type="NCBI Taxonomy" id="2721545"/>
    <lineage>
        <taxon>Bacteria</taxon>
        <taxon>Pseudomonadati</taxon>
        <taxon>Pseudomonadota</taxon>
        <taxon>Gammaproteobacteria</taxon>
        <taxon>Cellvibrionales</taxon>
        <taxon>Cellvibrionaceae</taxon>
        <taxon>Marinagarivorans</taxon>
    </lineage>
</organism>
<dbReference type="PANTHER" id="PTHR43248">
    <property type="entry name" value="2-SUCCINYL-6-HYDROXY-2,4-CYCLOHEXADIENE-1-CARBOXYLATE SYNTHASE"/>
    <property type="match status" value="1"/>
</dbReference>
<dbReference type="EMBL" id="AP023086">
    <property type="protein sequence ID" value="BCD97955.1"/>
    <property type="molecule type" value="Genomic_DNA"/>
</dbReference>
<feature type="compositionally biased region" description="Polar residues" evidence="3">
    <location>
        <begin position="506"/>
        <end position="515"/>
    </location>
</feature>
<keyword evidence="4" id="KW-0732">Signal</keyword>
<accession>A0AAN1WI44</accession>
<protein>
    <recommendedName>
        <fullName evidence="9">Alpha/beta hydrolase</fullName>
    </recommendedName>
</protein>
<evidence type="ECO:0000256" key="4">
    <source>
        <dbReference type="SAM" id="SignalP"/>
    </source>
</evidence>
<feature type="domain" description="AB hydrolase-1" evidence="5">
    <location>
        <begin position="90"/>
        <end position="230"/>
    </location>
</feature>
<dbReference type="Gene3D" id="3.40.50.1820">
    <property type="entry name" value="alpha/beta hydrolase"/>
    <property type="match status" value="1"/>
</dbReference>
<dbReference type="AlphaFoldDB" id="A0AAN1WI44"/>
<comment type="similarity">
    <text evidence="1">Belongs to the peptidase S33 family.</text>
</comment>
<dbReference type="Pfam" id="PF08386">
    <property type="entry name" value="Abhydrolase_4"/>
    <property type="match status" value="1"/>
</dbReference>
<evidence type="ECO:0000256" key="1">
    <source>
        <dbReference type="ARBA" id="ARBA00010088"/>
    </source>
</evidence>
<dbReference type="InterPro" id="IPR000073">
    <property type="entry name" value="AB_hydrolase_1"/>
</dbReference>
<keyword evidence="8" id="KW-1185">Reference proteome</keyword>
<dbReference type="GO" id="GO:0006508">
    <property type="term" value="P:proteolysis"/>
    <property type="evidence" value="ECO:0007669"/>
    <property type="project" value="InterPro"/>
</dbReference>
<keyword evidence="2" id="KW-0378">Hydrolase</keyword>
<dbReference type="InterPro" id="IPR051601">
    <property type="entry name" value="Serine_prot/Carboxylest_S33"/>
</dbReference>
<evidence type="ECO:0000313" key="7">
    <source>
        <dbReference type="EMBL" id="BCD97955.1"/>
    </source>
</evidence>
<reference evidence="7 8" key="1">
    <citation type="journal article" date="2022" name="IScience">
        <title>An ultrasensitive nanofiber-based assay for enzymatic hydrolysis and deep-sea microbial degradation of cellulose.</title>
        <authorList>
            <person name="Tsudome M."/>
            <person name="Tachioka M."/>
            <person name="Miyazaki M."/>
            <person name="Uchimura K."/>
            <person name="Tsuda M."/>
            <person name="Takaki Y."/>
            <person name="Deguchi S."/>
        </authorList>
    </citation>
    <scope>NUCLEOTIDE SEQUENCE [LARGE SCALE GENOMIC DNA]</scope>
    <source>
        <strain evidence="7 8">GE09</strain>
    </source>
</reference>